<feature type="compositionally biased region" description="Pro residues" evidence="1">
    <location>
        <begin position="136"/>
        <end position="149"/>
    </location>
</feature>
<feature type="region of interest" description="Disordered" evidence="1">
    <location>
        <begin position="62"/>
        <end position="166"/>
    </location>
</feature>
<feature type="compositionally biased region" description="Acidic residues" evidence="1">
    <location>
        <begin position="115"/>
        <end position="127"/>
    </location>
</feature>
<organism evidence="3 4">
    <name type="scientific">Sphingomonas yantingensis</name>
    <dbReference type="NCBI Taxonomy" id="1241761"/>
    <lineage>
        <taxon>Bacteria</taxon>
        <taxon>Pseudomonadati</taxon>
        <taxon>Pseudomonadota</taxon>
        <taxon>Alphaproteobacteria</taxon>
        <taxon>Sphingomonadales</taxon>
        <taxon>Sphingomonadaceae</taxon>
        <taxon>Sphingomonas</taxon>
    </lineage>
</organism>
<dbReference type="RefSeq" id="WP_184024401.1">
    <property type="nucleotide sequence ID" value="NZ_JACIJJ010000001.1"/>
</dbReference>
<feature type="region of interest" description="Disordered" evidence="1">
    <location>
        <begin position="1"/>
        <end position="25"/>
    </location>
</feature>
<evidence type="ECO:0000313" key="4">
    <source>
        <dbReference type="Proteomes" id="UP000557739"/>
    </source>
</evidence>
<feature type="region of interest" description="Disordered" evidence="1">
    <location>
        <begin position="389"/>
        <end position="408"/>
    </location>
</feature>
<dbReference type="InterPro" id="IPR038610">
    <property type="entry name" value="FliK-like_C_sf"/>
</dbReference>
<dbReference type="Gene3D" id="3.30.750.140">
    <property type="match status" value="1"/>
</dbReference>
<sequence length="538" mass="54215">MPDAISPPLSTALTAPTSAISLPGKPVAGDFDALITANRPAAKPEPKVPLTVAALVADPSSTADLAPATADPPVASPPPPSPELARPAPRQAHAATGKTLPPARPATRAGAPVTDEGDEPAATDDTAESGYTPAAALPPSPLPPPVPTPDPRREVAATIPAATSGTDEVAALTMHRGACADAPDPAPPFLAQPTLAPLPVAPSTLAPNVAQALDPSLSEPVPLPSLATAAPVHAGRLPLAETLGEDHEASTATGPAAVRDTAVPSGQNNAPAGALLVDSVAPAIRGPMPLAPAQAVVAPPTGIPISVATGAPASPTTSSVVAPTRTRSPTAANPRVPRARTLSPETPISRPTSAEATDRLLRARPNTAFALGPVTATADASLAAAQTVPTHPAAPAQAAASAPSPIDTETREWRTQMLDRIEHFAAAAPAHGRETHIRLSPDALGEVAVRLKETDRGIEVVVDAAPEARALLAEAAPRLTELAESRGLRLTMSQPGAGEGSGDRPQPQQPRQQTDAPIPNRRAAHRGAADTPTDERIA</sequence>
<evidence type="ECO:0000259" key="2">
    <source>
        <dbReference type="Pfam" id="PF02120"/>
    </source>
</evidence>
<accession>A0A7W9ANB5</accession>
<dbReference type="EMBL" id="JACIJJ010000001">
    <property type="protein sequence ID" value="MBB5697369.1"/>
    <property type="molecule type" value="Genomic_DNA"/>
</dbReference>
<feature type="compositionally biased region" description="Polar residues" evidence="1">
    <location>
        <begin position="343"/>
        <end position="355"/>
    </location>
</feature>
<gene>
    <name evidence="3" type="ORF">FHR19_000694</name>
</gene>
<feature type="region of interest" description="Disordered" evidence="1">
    <location>
        <begin position="485"/>
        <end position="538"/>
    </location>
</feature>
<feature type="compositionally biased region" description="Polar residues" evidence="1">
    <location>
        <begin position="8"/>
        <end position="20"/>
    </location>
</feature>
<feature type="compositionally biased region" description="Low complexity" evidence="1">
    <location>
        <begin position="504"/>
        <end position="513"/>
    </location>
</feature>
<evidence type="ECO:0000256" key="1">
    <source>
        <dbReference type="SAM" id="MobiDB-lite"/>
    </source>
</evidence>
<feature type="domain" description="Flagellar hook-length control protein-like C-terminal" evidence="2">
    <location>
        <begin position="432"/>
        <end position="491"/>
    </location>
</feature>
<evidence type="ECO:0000313" key="3">
    <source>
        <dbReference type="EMBL" id="MBB5697369.1"/>
    </source>
</evidence>
<feature type="compositionally biased region" description="Low complexity" evidence="1">
    <location>
        <begin position="389"/>
        <end position="405"/>
    </location>
</feature>
<dbReference type="InterPro" id="IPR021136">
    <property type="entry name" value="Flagellar_hook_control-like_C"/>
</dbReference>
<proteinExistence type="predicted"/>
<comment type="caution">
    <text evidence="3">The sequence shown here is derived from an EMBL/GenBank/DDBJ whole genome shotgun (WGS) entry which is preliminary data.</text>
</comment>
<protein>
    <recommendedName>
        <fullName evidence="2">Flagellar hook-length control protein-like C-terminal domain-containing protein</fullName>
    </recommendedName>
</protein>
<feature type="compositionally biased region" description="Polar residues" evidence="1">
    <location>
        <begin position="314"/>
        <end position="331"/>
    </location>
</feature>
<dbReference type="Proteomes" id="UP000557739">
    <property type="component" value="Unassembled WGS sequence"/>
</dbReference>
<feature type="region of interest" description="Disordered" evidence="1">
    <location>
        <begin position="309"/>
        <end position="358"/>
    </location>
</feature>
<keyword evidence="4" id="KW-1185">Reference proteome</keyword>
<name>A0A7W9ANB5_9SPHN</name>
<dbReference type="Pfam" id="PF02120">
    <property type="entry name" value="Flg_hook"/>
    <property type="match status" value="1"/>
</dbReference>
<feature type="compositionally biased region" description="Low complexity" evidence="1">
    <location>
        <begin position="62"/>
        <end position="73"/>
    </location>
</feature>
<dbReference type="AlphaFoldDB" id="A0A7W9ANB5"/>
<reference evidence="3 4" key="1">
    <citation type="submission" date="2020-08" db="EMBL/GenBank/DDBJ databases">
        <title>Genomic Encyclopedia of Type Strains, Phase IV (KMG-IV): sequencing the most valuable type-strain genomes for metagenomic binning, comparative biology and taxonomic classification.</title>
        <authorList>
            <person name="Goeker M."/>
        </authorList>
    </citation>
    <scope>NUCLEOTIDE SEQUENCE [LARGE SCALE GENOMIC DNA]</scope>
    <source>
        <strain evidence="3 4">DSM 27244</strain>
    </source>
</reference>